<dbReference type="InterPro" id="IPR005225">
    <property type="entry name" value="Small_GTP-bd"/>
</dbReference>
<dbReference type="PROSITE" id="PS51421">
    <property type="entry name" value="RAS"/>
    <property type="match status" value="1"/>
</dbReference>
<protein>
    <submittedName>
        <fullName evidence="6">Ras and EF-hand domain-containing protein-like</fullName>
    </submittedName>
</protein>
<dbReference type="Pfam" id="PF00071">
    <property type="entry name" value="Ras"/>
    <property type="match status" value="1"/>
</dbReference>
<name>A0ABM4F964_9AVES</name>
<evidence type="ECO:0000313" key="6">
    <source>
        <dbReference type="RefSeq" id="XP_067161505.1"/>
    </source>
</evidence>
<gene>
    <name evidence="6" type="primary">LOC106494095</name>
</gene>
<dbReference type="SMART" id="SM00175">
    <property type="entry name" value="RAB"/>
    <property type="match status" value="1"/>
</dbReference>
<dbReference type="CDD" id="cd00154">
    <property type="entry name" value="Rab"/>
    <property type="match status" value="1"/>
</dbReference>
<evidence type="ECO:0000313" key="5">
    <source>
        <dbReference type="Proteomes" id="UP001652627"/>
    </source>
</evidence>
<dbReference type="SMART" id="SM00173">
    <property type="entry name" value="RAS"/>
    <property type="match status" value="1"/>
</dbReference>
<evidence type="ECO:0000256" key="1">
    <source>
        <dbReference type="ARBA" id="ARBA00022741"/>
    </source>
</evidence>
<dbReference type="InterPro" id="IPR001806">
    <property type="entry name" value="Small_GTPase"/>
</dbReference>
<evidence type="ECO:0000256" key="4">
    <source>
        <dbReference type="SAM" id="MobiDB-lite"/>
    </source>
</evidence>
<reference evidence="6" key="1">
    <citation type="submission" date="2025-08" db="UniProtKB">
        <authorList>
            <consortium name="RefSeq"/>
        </authorList>
    </citation>
    <scope>IDENTIFICATION</scope>
    <source>
        <tissue evidence="6">Blood</tissue>
    </source>
</reference>
<keyword evidence="5" id="KW-1185">Reference proteome</keyword>
<sequence length="441" mass="47643">MQGHMQGSDDGIMRLRHQLGDLTQENEQLHFTLLKAKASISQLQAELEQLQRDLSDQAKQQKREQLALREVAEENLAFTSYIRTLQATNRSLYKSNSCLRSALLLDADGSPRESPPPARQGSPLAAPSCSLLEVTNSRYPGDSSCSLLSAAASWAGRDPGCSSPGLGQRQSSASSTDTALSLSNAGSKSSEDAPPASPCSDMEQAPTRQPGAAEGSCHPARHFTKRKLPAFTPKAPETTEEPAAPCPIYRLVLAGDVGAGKSSFLLRLCTNEFRGDIPTTLGVDFQVKQLLVDGEQTTLQIWDTAGQERFQSIAKSYFRKAHGVLLLYDISSESSFLRVRQWLEDIKASERPLPLMLVGNKIDLRPGLPEAAGVHTTHGEKLAMAYSALFCETSAKDGTNVVEAVLHLAREVKRTADLSRGDSTGPDLSIPPRAALSCCRT</sequence>
<feature type="coiled-coil region" evidence="3">
    <location>
        <begin position="33"/>
        <end position="75"/>
    </location>
</feature>
<evidence type="ECO:0000256" key="3">
    <source>
        <dbReference type="SAM" id="Coils"/>
    </source>
</evidence>
<dbReference type="Proteomes" id="UP001652627">
    <property type="component" value="Chromosome 15"/>
</dbReference>
<keyword evidence="3" id="KW-0175">Coiled coil</keyword>
<accession>A0ABM4F964</accession>
<dbReference type="SMART" id="SM00176">
    <property type="entry name" value="RAN"/>
    <property type="match status" value="1"/>
</dbReference>
<feature type="compositionally biased region" description="Low complexity" evidence="4">
    <location>
        <begin position="171"/>
        <end position="183"/>
    </location>
</feature>
<dbReference type="GeneID" id="106494095"/>
<evidence type="ECO:0000256" key="2">
    <source>
        <dbReference type="ARBA" id="ARBA00023134"/>
    </source>
</evidence>
<organism evidence="5 6">
    <name type="scientific">Apteryx mantelli</name>
    <name type="common">North Island brown kiwi</name>
    <dbReference type="NCBI Taxonomy" id="2696672"/>
    <lineage>
        <taxon>Eukaryota</taxon>
        <taxon>Metazoa</taxon>
        <taxon>Chordata</taxon>
        <taxon>Craniata</taxon>
        <taxon>Vertebrata</taxon>
        <taxon>Euteleostomi</taxon>
        <taxon>Archelosauria</taxon>
        <taxon>Archosauria</taxon>
        <taxon>Dinosauria</taxon>
        <taxon>Saurischia</taxon>
        <taxon>Theropoda</taxon>
        <taxon>Coelurosauria</taxon>
        <taxon>Aves</taxon>
        <taxon>Palaeognathae</taxon>
        <taxon>Apterygiformes</taxon>
        <taxon>Apterygidae</taxon>
        <taxon>Apteryx</taxon>
    </lineage>
</organism>
<feature type="region of interest" description="Disordered" evidence="4">
    <location>
        <begin position="158"/>
        <end position="218"/>
    </location>
</feature>
<dbReference type="PROSITE" id="PS51419">
    <property type="entry name" value="RAB"/>
    <property type="match status" value="1"/>
</dbReference>
<dbReference type="PROSITE" id="PS51420">
    <property type="entry name" value="RHO"/>
    <property type="match status" value="1"/>
</dbReference>
<dbReference type="SUPFAM" id="SSF52540">
    <property type="entry name" value="P-loop containing nucleoside triphosphate hydrolases"/>
    <property type="match status" value="1"/>
</dbReference>
<dbReference type="InterPro" id="IPR050227">
    <property type="entry name" value="Rab"/>
</dbReference>
<dbReference type="NCBIfam" id="TIGR00231">
    <property type="entry name" value="small_GTP"/>
    <property type="match status" value="1"/>
</dbReference>
<dbReference type="Gene3D" id="3.40.50.300">
    <property type="entry name" value="P-loop containing nucleotide triphosphate hydrolases"/>
    <property type="match status" value="1"/>
</dbReference>
<proteinExistence type="predicted"/>
<keyword evidence="2" id="KW-0342">GTP-binding</keyword>
<feature type="region of interest" description="Disordered" evidence="4">
    <location>
        <begin position="107"/>
        <end position="126"/>
    </location>
</feature>
<dbReference type="PRINTS" id="PR00449">
    <property type="entry name" value="RASTRNSFRMNG"/>
</dbReference>
<dbReference type="SMART" id="SM00174">
    <property type="entry name" value="RHO"/>
    <property type="match status" value="1"/>
</dbReference>
<dbReference type="InterPro" id="IPR027417">
    <property type="entry name" value="P-loop_NTPase"/>
</dbReference>
<dbReference type="RefSeq" id="XP_067161505.1">
    <property type="nucleotide sequence ID" value="XM_067305404.1"/>
</dbReference>
<keyword evidence="1" id="KW-0547">Nucleotide-binding</keyword>
<dbReference type="PANTHER" id="PTHR47977">
    <property type="entry name" value="RAS-RELATED PROTEIN RAB"/>
    <property type="match status" value="1"/>
</dbReference>